<feature type="domain" description="CAAX prenyl protease 2/Lysostaphin resistance protein A-like" evidence="3">
    <location>
        <begin position="102"/>
        <end position="193"/>
    </location>
</feature>
<feature type="transmembrane region" description="Helical" evidence="2">
    <location>
        <begin position="28"/>
        <end position="45"/>
    </location>
</feature>
<dbReference type="Proteomes" id="UP000422997">
    <property type="component" value="Chromosome"/>
</dbReference>
<reference evidence="4 5" key="1">
    <citation type="submission" date="2016-11" db="EMBL/GenBank/DDBJ databases">
        <title>The potential of Streptococcus salivarius to inhibit the production of volatile sulphur compounds in the oral cavity.</title>
        <authorList>
            <person name="Sun L."/>
            <person name="Li Z."/>
            <person name="Jin D."/>
            <person name="Zhao H."/>
        </authorList>
    </citation>
    <scope>NUCLEOTIDE SEQUENCE [LARGE SCALE GENOMIC DNA]</scope>
    <source>
        <strain evidence="4 5">ICDC2</strain>
    </source>
</reference>
<evidence type="ECO:0000313" key="4">
    <source>
        <dbReference type="EMBL" id="QGU80104.1"/>
    </source>
</evidence>
<organism evidence="4 5">
    <name type="scientific">Streptococcus salivarius</name>
    <dbReference type="NCBI Taxonomy" id="1304"/>
    <lineage>
        <taxon>Bacteria</taxon>
        <taxon>Bacillati</taxon>
        <taxon>Bacillota</taxon>
        <taxon>Bacilli</taxon>
        <taxon>Lactobacillales</taxon>
        <taxon>Streptococcaceae</taxon>
        <taxon>Streptococcus</taxon>
    </lineage>
</organism>
<name>A0AB37D8S1_STRSL</name>
<comment type="similarity">
    <text evidence="1">Belongs to the UPF0177 family.</text>
</comment>
<dbReference type="EMBL" id="CP018187">
    <property type="protein sequence ID" value="QGU80104.1"/>
    <property type="molecule type" value="Genomic_DNA"/>
</dbReference>
<protein>
    <recommendedName>
        <fullName evidence="3">CAAX prenyl protease 2/Lysostaphin resistance protein A-like domain-containing protein</fullName>
    </recommendedName>
</protein>
<accession>A0AB37D8S1</accession>
<evidence type="ECO:0000256" key="1">
    <source>
        <dbReference type="ARBA" id="ARBA00009067"/>
    </source>
</evidence>
<evidence type="ECO:0000313" key="5">
    <source>
        <dbReference type="Proteomes" id="UP000422997"/>
    </source>
</evidence>
<dbReference type="PANTHER" id="PTHR39430:SF1">
    <property type="entry name" value="PROTEASE"/>
    <property type="match status" value="1"/>
</dbReference>
<dbReference type="Pfam" id="PF02517">
    <property type="entry name" value="Rce1-like"/>
    <property type="match status" value="1"/>
</dbReference>
<keyword evidence="2" id="KW-0812">Transmembrane</keyword>
<keyword evidence="2" id="KW-0472">Membrane</keyword>
<feature type="transmembrane region" description="Helical" evidence="2">
    <location>
        <begin position="156"/>
        <end position="176"/>
    </location>
</feature>
<evidence type="ECO:0000256" key="2">
    <source>
        <dbReference type="SAM" id="Phobius"/>
    </source>
</evidence>
<dbReference type="AlphaFoldDB" id="A0AB37D8S1"/>
<feature type="transmembrane region" description="Helical" evidence="2">
    <location>
        <begin position="66"/>
        <end position="88"/>
    </location>
</feature>
<proteinExistence type="inferred from homology"/>
<keyword evidence="2" id="KW-1133">Transmembrane helix</keyword>
<dbReference type="PANTHER" id="PTHR39430">
    <property type="entry name" value="MEMBRANE-ASSOCIATED PROTEASE-RELATED"/>
    <property type="match status" value="1"/>
</dbReference>
<dbReference type="InterPro" id="IPR003675">
    <property type="entry name" value="Rce1/LyrA-like_dom"/>
</dbReference>
<gene>
    <name evidence="4" type="ORF">BSR19_02715</name>
</gene>
<sequence>MTVTYFLPLFLLSTVVSGETVTSYLLAGVLTVLAYLGLVWLYLTFWDKKPWSVMKLRVDHQAIKGFVLAASWTVIIVVASCVGAIFLGDVDKSAASWSVANLVKAFVSAFLIQGFPEELVFRGYIFQTLHLKPAHKMLASAALFAAIHLVHLTSGWGFGLLTTAMAFSFGLFAAILRDRYQTTWAAVAVHGGIHMTRKMFELAGYGFGNSHFMLAGAGFLLCSIYLLWRWYRPVADV</sequence>
<dbReference type="GO" id="GO:0004175">
    <property type="term" value="F:endopeptidase activity"/>
    <property type="evidence" value="ECO:0007669"/>
    <property type="project" value="UniProtKB-ARBA"/>
</dbReference>
<feature type="transmembrane region" description="Helical" evidence="2">
    <location>
        <begin position="202"/>
        <end position="228"/>
    </location>
</feature>
<evidence type="ECO:0000259" key="3">
    <source>
        <dbReference type="Pfam" id="PF02517"/>
    </source>
</evidence>
<dbReference type="GO" id="GO:0080120">
    <property type="term" value="P:CAAX-box protein maturation"/>
    <property type="evidence" value="ECO:0007669"/>
    <property type="project" value="UniProtKB-ARBA"/>
</dbReference>